<dbReference type="InterPro" id="IPR056828">
    <property type="entry name" value="Beta-prop_TEP1_C"/>
</dbReference>
<dbReference type="SUPFAM" id="SSF50978">
    <property type="entry name" value="WD40 repeat-like"/>
    <property type="match status" value="1"/>
</dbReference>
<dbReference type="PROSITE" id="PS50294">
    <property type="entry name" value="WD_REPEATS_REGION"/>
    <property type="match status" value="1"/>
</dbReference>
<name>T2J9K0_CROWT</name>
<dbReference type="InterPro" id="IPR036322">
    <property type="entry name" value="WD40_repeat_dom_sf"/>
</dbReference>
<dbReference type="AlphaFoldDB" id="T2J9K0"/>
<reference evidence="5 6" key="1">
    <citation type="submission" date="2013-01" db="EMBL/GenBank/DDBJ databases">
        <authorList>
            <person name="Bench S."/>
        </authorList>
    </citation>
    <scope>NUCLEOTIDE SEQUENCE [LARGE SCALE GENOMIC DNA]</scope>
    <source>
        <strain evidence="5 6">WH 0401</strain>
    </source>
</reference>
<evidence type="ECO:0000313" key="6">
    <source>
        <dbReference type="Proteomes" id="UP000018198"/>
    </source>
</evidence>
<dbReference type="Pfam" id="PF25048">
    <property type="entry name" value="Beta-prop_TEP1_C"/>
    <property type="match status" value="1"/>
</dbReference>
<dbReference type="RefSeq" id="WP_021835568.1">
    <property type="nucleotide sequence ID" value="NZ_CAQM01000408.1"/>
</dbReference>
<feature type="domain" description="TEP-1 C-terminal beta-propeller" evidence="4">
    <location>
        <begin position="9"/>
        <end position="62"/>
    </location>
</feature>
<evidence type="ECO:0000259" key="4">
    <source>
        <dbReference type="Pfam" id="PF25048"/>
    </source>
</evidence>
<dbReference type="InterPro" id="IPR001680">
    <property type="entry name" value="WD40_rpt"/>
</dbReference>
<feature type="repeat" description="WD" evidence="3">
    <location>
        <begin position="1"/>
        <end position="30"/>
    </location>
</feature>
<keyword evidence="2" id="KW-0677">Repeat</keyword>
<evidence type="ECO:0000256" key="2">
    <source>
        <dbReference type="ARBA" id="ARBA00022737"/>
    </source>
</evidence>
<gene>
    <name evidence="5" type="ORF">CWATWH0401_2316</name>
</gene>
<evidence type="ECO:0000256" key="1">
    <source>
        <dbReference type="ARBA" id="ARBA00022574"/>
    </source>
</evidence>
<comment type="caution">
    <text evidence="5">The sequence shown here is derived from an EMBL/GenBank/DDBJ whole genome shotgun (WGS) entry which is preliminary data.</text>
</comment>
<proteinExistence type="predicted"/>
<dbReference type="InterPro" id="IPR015943">
    <property type="entry name" value="WD40/YVTN_repeat-like_dom_sf"/>
</dbReference>
<evidence type="ECO:0000313" key="5">
    <source>
        <dbReference type="EMBL" id="CCQ61845.1"/>
    </source>
</evidence>
<keyword evidence="1 3" id="KW-0853">WD repeat</keyword>
<dbReference type="PROSITE" id="PS00678">
    <property type="entry name" value="WD_REPEATS_1"/>
    <property type="match status" value="1"/>
</dbReference>
<sequence length="90" mass="9544">MTPDGLKAVSASYDKTLKLWDLATGKEIATFIGDSFMYSCAVSPNSLTIVAGDSSGKVHFISVINNQLSVISSLLSVINNKLSVISSFID</sequence>
<organism evidence="5 6">
    <name type="scientific">Crocosphaera watsonii WH 0401</name>
    <dbReference type="NCBI Taxonomy" id="555881"/>
    <lineage>
        <taxon>Bacteria</taxon>
        <taxon>Bacillati</taxon>
        <taxon>Cyanobacteriota</taxon>
        <taxon>Cyanophyceae</taxon>
        <taxon>Oscillatoriophycideae</taxon>
        <taxon>Chroococcales</taxon>
        <taxon>Aphanothecaceae</taxon>
        <taxon>Crocosphaera</taxon>
    </lineage>
</organism>
<dbReference type="Gene3D" id="2.130.10.10">
    <property type="entry name" value="YVTN repeat-like/Quinoprotein amine dehydrogenase"/>
    <property type="match status" value="1"/>
</dbReference>
<protein>
    <submittedName>
        <fullName evidence="5">G-protein beta WD-40 repeat</fullName>
    </submittedName>
</protein>
<dbReference type="PROSITE" id="PS50082">
    <property type="entry name" value="WD_REPEATS_2"/>
    <property type="match status" value="1"/>
</dbReference>
<evidence type="ECO:0000256" key="3">
    <source>
        <dbReference type="PROSITE-ProRule" id="PRU00221"/>
    </source>
</evidence>
<dbReference type="Proteomes" id="UP000018198">
    <property type="component" value="Unassembled WGS sequence"/>
</dbReference>
<accession>T2J9K0</accession>
<dbReference type="InterPro" id="IPR019775">
    <property type="entry name" value="WD40_repeat_CS"/>
</dbReference>
<reference evidence="5 6" key="2">
    <citation type="submission" date="2013-09" db="EMBL/GenBank/DDBJ databases">
        <title>Whole genome comparison of six Crocosphaera watsonii strains with differing phenotypes.</title>
        <authorList>
            <person name="Bench S.R."/>
            <person name="Heller P."/>
            <person name="Frank I."/>
            <person name="Arciniega M."/>
            <person name="Shilova I.N."/>
            <person name="Zehr J.P."/>
        </authorList>
    </citation>
    <scope>NUCLEOTIDE SEQUENCE [LARGE SCALE GENOMIC DNA]</scope>
    <source>
        <strain evidence="5 6">WH 0401</strain>
    </source>
</reference>
<dbReference type="EMBL" id="CAQM01000408">
    <property type="protein sequence ID" value="CCQ61845.1"/>
    <property type="molecule type" value="Genomic_DNA"/>
</dbReference>